<dbReference type="PANTHER" id="PTHR11559">
    <property type="entry name" value="CARBOXYLESTERASE"/>
    <property type="match status" value="1"/>
</dbReference>
<keyword evidence="2" id="KW-0732">Signal</keyword>
<dbReference type="SUPFAM" id="SSF53474">
    <property type="entry name" value="alpha/beta-Hydrolases"/>
    <property type="match status" value="1"/>
</dbReference>
<evidence type="ECO:0000256" key="1">
    <source>
        <dbReference type="ARBA" id="ARBA00023180"/>
    </source>
</evidence>
<dbReference type="EMBL" id="GEYN01000028">
    <property type="protein sequence ID" value="JAV02101.1"/>
    <property type="molecule type" value="mRNA"/>
</dbReference>
<evidence type="ECO:0000256" key="2">
    <source>
        <dbReference type="SAM" id="SignalP"/>
    </source>
</evidence>
<dbReference type="InterPro" id="IPR002018">
    <property type="entry name" value="CarbesteraseB"/>
</dbReference>
<proteinExistence type="evidence at transcript level"/>
<dbReference type="PROSITE" id="PS00941">
    <property type="entry name" value="CARBOXYLESTERASE_B_2"/>
    <property type="match status" value="1"/>
</dbReference>
<feature type="signal peptide" evidence="2">
    <location>
        <begin position="1"/>
        <end position="19"/>
    </location>
</feature>
<reference evidence="4" key="1">
    <citation type="submission" date="2016-08" db="EMBL/GenBank/DDBJ databases">
        <title>Transcriptome of the diamond-back moth (Plutella xylostella).</title>
        <authorList>
            <person name="He P."/>
        </authorList>
    </citation>
    <scope>NUCLEOTIDE SEQUENCE</scope>
    <source>
        <strain evidence="4">Lab strain</strain>
        <tissue evidence="4">Multi</tissue>
    </source>
</reference>
<dbReference type="Gene3D" id="3.40.50.1820">
    <property type="entry name" value="alpha/beta hydrolase"/>
    <property type="match status" value="1"/>
</dbReference>
<feature type="chain" id="PRO_5009875476" evidence="2">
    <location>
        <begin position="20"/>
        <end position="566"/>
    </location>
</feature>
<dbReference type="InterPro" id="IPR019819">
    <property type="entry name" value="Carboxylesterase_B_CS"/>
</dbReference>
<organism evidence="4">
    <name type="scientific">Plutella xylostella</name>
    <name type="common">Diamondback moth</name>
    <name type="synonym">Plutella maculipennis</name>
    <dbReference type="NCBI Taxonomy" id="51655"/>
    <lineage>
        <taxon>Eukaryota</taxon>
        <taxon>Metazoa</taxon>
        <taxon>Ecdysozoa</taxon>
        <taxon>Arthropoda</taxon>
        <taxon>Hexapoda</taxon>
        <taxon>Insecta</taxon>
        <taxon>Pterygota</taxon>
        <taxon>Neoptera</taxon>
        <taxon>Endopterygota</taxon>
        <taxon>Lepidoptera</taxon>
        <taxon>Glossata</taxon>
        <taxon>Ditrysia</taxon>
        <taxon>Yponomeutoidea</taxon>
        <taxon>Plutellidae</taxon>
        <taxon>Plutella</taxon>
    </lineage>
</organism>
<dbReference type="InterPro" id="IPR050309">
    <property type="entry name" value="Type-B_Carboxylest/Lipase"/>
</dbReference>
<protein>
    <submittedName>
        <fullName evidence="4">Carboxyl/cholinesterase-023a</fullName>
    </submittedName>
</protein>
<feature type="domain" description="Carboxylesterase type B" evidence="3">
    <location>
        <begin position="21"/>
        <end position="534"/>
    </location>
</feature>
<evidence type="ECO:0000313" key="4">
    <source>
        <dbReference type="EMBL" id="JAV02101.1"/>
    </source>
</evidence>
<evidence type="ECO:0000259" key="3">
    <source>
        <dbReference type="Pfam" id="PF00135"/>
    </source>
</evidence>
<dbReference type="AlphaFoldDB" id="A0A1L8D6N1"/>
<dbReference type="InterPro" id="IPR029058">
    <property type="entry name" value="AB_hydrolase_fold"/>
</dbReference>
<accession>A0A1L8D6N1</accession>
<keyword evidence="1" id="KW-0325">Glycoprotein</keyword>
<dbReference type="Pfam" id="PF00135">
    <property type="entry name" value="COesterase"/>
    <property type="match status" value="1"/>
</dbReference>
<name>A0A1L8D6N1_PLUXY</name>
<sequence>MILTLILLTTLHLHLSTCAVKVKTSQGTVLGIRKETVFDKRLYYAFYEIPFARAPIGRLRFKDPRPLKTFKIPYEGDTNYYSPCAQPHIVHSTRVSGGEDCLYLNVYTPALPRAHQPTLPVLVFYHGYAFTSSFSHIYGPDFLIDNGIVHVTVNYRVGVFGFSKLNASDTHANMGLKDMVMSLKWIKSNIARFGGDEAKVTVMGTGSAAALLSVLLTTRARTLFSKMILHSGSMFAPSLFLGDRLAETELFKQNLRKLLGNLEIKTLTMDIIRSSQNIYKHKDTVDVQRPLVPFTLHLERGSNKSLVTRTPSDFYRRGLHKPITTPVLIGYNTQESLSEVIPFLRKPNLLGTITSDFKFMVPFDDGCRYKHTHPRYKEIANKILNHYFKGGLNEKSIYNFMRYTSDLLKYPVLKFIKAHLLSTSTMFVYKFNYNGFFNAVKRNSLGDIKLKVRGAASGDELCYLFRCEPMSEYYPKLQGNETDARIMREMASMWSNFVKEGDPTPARHPGPAWPSVTPAMDHVMFISKTSRLVELRRELVMLKFWNDLYADYYCEEKCNRQDKDEL</sequence>